<dbReference type="InterPro" id="IPR023271">
    <property type="entry name" value="Aquaporin-like"/>
</dbReference>
<dbReference type="EMBL" id="JAEUAK010000008">
    <property type="protein sequence ID" value="MBW9054816.1"/>
    <property type="molecule type" value="Genomic_DNA"/>
</dbReference>
<reference evidence="8 9" key="1">
    <citation type="journal article" date="2021" name="MBio">
        <title>Poor Competitiveness of Bradyrhizobium in Pigeon Pea Root Colonization in Indian Soils.</title>
        <authorList>
            <person name="Chalasani D."/>
            <person name="Basu A."/>
            <person name="Pullabhotla S.V.S.R.N."/>
            <person name="Jorrin B."/>
            <person name="Neal A.L."/>
            <person name="Poole P.S."/>
            <person name="Podile A.R."/>
            <person name="Tkacz A."/>
        </authorList>
    </citation>
    <scope>NUCLEOTIDE SEQUENCE [LARGE SCALE GENOMIC DNA]</scope>
    <source>
        <strain evidence="8 9">HU56</strain>
    </source>
</reference>
<dbReference type="PANTHER" id="PTHR45724">
    <property type="entry name" value="AQUAPORIN NIP2-1"/>
    <property type="match status" value="1"/>
</dbReference>
<dbReference type="Pfam" id="PF00230">
    <property type="entry name" value="MIP"/>
    <property type="match status" value="1"/>
</dbReference>
<dbReference type="InterPro" id="IPR000425">
    <property type="entry name" value="MIP"/>
</dbReference>
<keyword evidence="9" id="KW-1185">Reference proteome</keyword>
<proteinExistence type="inferred from homology"/>
<keyword evidence="4 7" id="KW-1133">Transmembrane helix</keyword>
<gene>
    <name evidence="8" type="ORF">JNB85_20645</name>
</gene>
<evidence type="ECO:0000313" key="8">
    <source>
        <dbReference type="EMBL" id="MBW9054816.1"/>
    </source>
</evidence>
<dbReference type="RefSeq" id="WP_220336164.1">
    <property type="nucleotide sequence ID" value="NZ_JAEUAK010000008.1"/>
</dbReference>
<protein>
    <submittedName>
        <fullName evidence="8">Aquaporin family protein</fullName>
    </submittedName>
</protein>
<dbReference type="Proteomes" id="UP000717752">
    <property type="component" value="Unassembled WGS sequence"/>
</dbReference>
<evidence type="ECO:0000256" key="1">
    <source>
        <dbReference type="ARBA" id="ARBA00004141"/>
    </source>
</evidence>
<feature type="transmembrane region" description="Helical" evidence="7">
    <location>
        <begin position="52"/>
        <end position="79"/>
    </location>
</feature>
<feature type="transmembrane region" description="Helical" evidence="7">
    <location>
        <begin position="127"/>
        <end position="146"/>
    </location>
</feature>
<dbReference type="InterPro" id="IPR034294">
    <property type="entry name" value="Aquaporin_transptr"/>
</dbReference>
<keyword evidence="3 6" id="KW-0812">Transmembrane</keyword>
<evidence type="ECO:0000313" key="9">
    <source>
        <dbReference type="Proteomes" id="UP000717752"/>
    </source>
</evidence>
<comment type="subcellular location">
    <subcellularLocation>
        <location evidence="1">Membrane</location>
        <topology evidence="1">Multi-pass membrane protein</topology>
    </subcellularLocation>
</comment>
<comment type="similarity">
    <text evidence="6">Belongs to the MIP/aquaporin (TC 1.A.8) family.</text>
</comment>
<keyword evidence="2 6" id="KW-0813">Transport</keyword>
<evidence type="ECO:0000256" key="3">
    <source>
        <dbReference type="ARBA" id="ARBA00022692"/>
    </source>
</evidence>
<comment type="caution">
    <text evidence="8">The sequence shown here is derived from an EMBL/GenBank/DDBJ whole genome shotgun (WGS) entry which is preliminary data.</text>
</comment>
<evidence type="ECO:0000256" key="4">
    <source>
        <dbReference type="ARBA" id="ARBA00022989"/>
    </source>
</evidence>
<name>A0ABS7GY31_9HYPH</name>
<dbReference type="SUPFAM" id="SSF81338">
    <property type="entry name" value="Aquaporin-like"/>
    <property type="match status" value="1"/>
</dbReference>
<evidence type="ECO:0000256" key="6">
    <source>
        <dbReference type="RuleBase" id="RU000477"/>
    </source>
</evidence>
<dbReference type="Gene3D" id="1.20.1080.10">
    <property type="entry name" value="Glycerol uptake facilitator protein"/>
    <property type="match status" value="2"/>
</dbReference>
<dbReference type="PANTHER" id="PTHR45724:SF13">
    <property type="entry name" value="AQUAPORIN NIP1-1-RELATED"/>
    <property type="match status" value="1"/>
</dbReference>
<dbReference type="PRINTS" id="PR00783">
    <property type="entry name" value="MINTRINSICP"/>
</dbReference>
<organism evidence="8 9">
    <name type="scientific">Rhizobium mesosinicum</name>
    <dbReference type="NCBI Taxonomy" id="335017"/>
    <lineage>
        <taxon>Bacteria</taxon>
        <taxon>Pseudomonadati</taxon>
        <taxon>Pseudomonadota</taxon>
        <taxon>Alphaproteobacteria</taxon>
        <taxon>Hyphomicrobiales</taxon>
        <taxon>Rhizobiaceae</taxon>
        <taxon>Rhizobium/Agrobacterium group</taxon>
        <taxon>Rhizobium</taxon>
    </lineage>
</organism>
<feature type="transmembrane region" description="Helical" evidence="7">
    <location>
        <begin position="153"/>
        <end position="174"/>
    </location>
</feature>
<accession>A0ABS7GY31</accession>
<evidence type="ECO:0000256" key="5">
    <source>
        <dbReference type="ARBA" id="ARBA00023136"/>
    </source>
</evidence>
<feature type="transmembrane region" description="Helical" evidence="7">
    <location>
        <begin position="91"/>
        <end position="115"/>
    </location>
</feature>
<keyword evidence="5 7" id="KW-0472">Membrane</keyword>
<feature type="transmembrane region" description="Helical" evidence="7">
    <location>
        <begin position="194"/>
        <end position="218"/>
    </location>
</feature>
<evidence type="ECO:0000256" key="2">
    <source>
        <dbReference type="ARBA" id="ARBA00022448"/>
    </source>
</evidence>
<feature type="transmembrane region" description="Helical" evidence="7">
    <location>
        <begin position="12"/>
        <end position="32"/>
    </location>
</feature>
<sequence>MSAVFPLSRRLVAEALGTLLLVATVVGSGIMADKLTDDIALALLGNTLATGPILVVLITIVGPISGAHFNPVVSLVFALRRELSASFVPAYIGAQVIGGIAGTMLAHAMFGLPLLQASETARSGGAQWLSEVTATFGLVFIIFAGVRFRADAVAWLVGLYITAAYWFTASTSFANPAVAIARSLTHTFSGIRPIDLPGFIVAEVVGALLALMFSGWLLMGARTPETFAETESAP</sequence>
<evidence type="ECO:0000256" key="7">
    <source>
        <dbReference type="SAM" id="Phobius"/>
    </source>
</evidence>